<dbReference type="EMBL" id="JBGBPQ010000002">
    <property type="protein sequence ID" value="KAL1527987.1"/>
    <property type="molecule type" value="Genomic_DNA"/>
</dbReference>
<evidence type="ECO:0000313" key="1">
    <source>
        <dbReference type="EMBL" id="KAL1527987.1"/>
    </source>
</evidence>
<dbReference type="Proteomes" id="UP001515480">
    <property type="component" value="Unassembled WGS sequence"/>
</dbReference>
<dbReference type="AlphaFoldDB" id="A0AB34K4B4"/>
<sequence>MLWLLAASLTNCEPWCRSPCRELNGNVVYECGGCISEACRPGAPGYPTLESARSPTAARPRCGRLIPSQVSDMAPLCVHLDVAASSLGELTLRNSSATNTRATRLPEKVTAASAAWWAVRDGVLWASVPSGFKDGGAIKPFSFAAVYRAPCVGAACPPASFYDVAVTISLRQVENEAPLLGEHALSVRVTPSTAGLPAVHGVVEWAPCLLECKATLVQGDGRAGGEATRLVHPNAKQPPEWCFGSQAQKVLDGEHEIGGTRSIDLSKTPSACEQYAETNATNAVHIQYFLEQQRAETAMMDSIESAGGLCARGGDDEATFQARLEKLLQPVRMAVRLHVHMAFIAKGVCSRNTAIDRQRAMEQKQLLQLPSYADGYFYLIHPPGERLMAHQEWTASAVQSLGWGDDEKKLVSEGRDTWLHLLSPYTHAQNRSIEGHALWTLPSDRKVMSVDPEFLPDQPDPDTDWCPLPILHHEQYNTWESWFVWNLTSYLLQAGASFCRMPLPSRAPLVASWREQLEAVQHRHRHNNAFLVYSTAYEAPCKRLQLLADVRSDVRPQKSDEWRERTRAKQRDFERYLVQQMEAVRRAGPCDLANVTAADLVDAFGNDTYLALAMGKALLTRGTILVLDGRSPCEALPRPRVEELSRVIGEIPGEARLRRLPAMTKWGAWMLTLSTAYHKLVPICQPADPLYARFEPDNWACETQPLPAEPDGKLVYDLVPMDSSRGFCYGEKCGRAARAIDKYRAFLHRFSRFRMTLVHSMIAFLCPFATEENEFLTLLLHLQKQLPELLAELRRALDGLVAACVAPSRSNERQASSNWQQAVQLRQEAQARA</sequence>
<gene>
    <name evidence="1" type="ORF">AB1Y20_009358</name>
</gene>
<accession>A0AB34K4B4</accession>
<reference evidence="1 2" key="1">
    <citation type="journal article" date="2024" name="Science">
        <title>Giant polyketide synthase enzymes in the biosynthesis of giant marine polyether toxins.</title>
        <authorList>
            <person name="Fallon T.R."/>
            <person name="Shende V.V."/>
            <person name="Wierzbicki I.H."/>
            <person name="Pendleton A.L."/>
            <person name="Watervoot N.F."/>
            <person name="Auber R.P."/>
            <person name="Gonzalez D.J."/>
            <person name="Wisecaver J.H."/>
            <person name="Moore B.S."/>
        </authorList>
    </citation>
    <scope>NUCLEOTIDE SEQUENCE [LARGE SCALE GENOMIC DNA]</scope>
    <source>
        <strain evidence="1 2">12B1</strain>
    </source>
</reference>
<proteinExistence type="predicted"/>
<comment type="caution">
    <text evidence="1">The sequence shown here is derived from an EMBL/GenBank/DDBJ whole genome shotgun (WGS) entry which is preliminary data.</text>
</comment>
<keyword evidence="2" id="KW-1185">Reference proteome</keyword>
<protein>
    <submittedName>
        <fullName evidence="1">Uncharacterized protein</fullName>
    </submittedName>
</protein>
<name>A0AB34K4B4_PRYPA</name>
<organism evidence="1 2">
    <name type="scientific">Prymnesium parvum</name>
    <name type="common">Toxic golden alga</name>
    <dbReference type="NCBI Taxonomy" id="97485"/>
    <lineage>
        <taxon>Eukaryota</taxon>
        <taxon>Haptista</taxon>
        <taxon>Haptophyta</taxon>
        <taxon>Prymnesiophyceae</taxon>
        <taxon>Prymnesiales</taxon>
        <taxon>Prymnesiaceae</taxon>
        <taxon>Prymnesium</taxon>
    </lineage>
</organism>
<evidence type="ECO:0000313" key="2">
    <source>
        <dbReference type="Proteomes" id="UP001515480"/>
    </source>
</evidence>